<dbReference type="AlphaFoldDB" id="A0AAU7DFK6"/>
<dbReference type="PANTHER" id="PTHR42912:SF93">
    <property type="entry name" value="N6-ADENOSINE-METHYLTRANSFERASE TMT1A"/>
    <property type="match status" value="1"/>
</dbReference>
<evidence type="ECO:0000256" key="3">
    <source>
        <dbReference type="ARBA" id="ARBA00022691"/>
    </source>
</evidence>
<dbReference type="InterPro" id="IPR013216">
    <property type="entry name" value="Methyltransf_11"/>
</dbReference>
<keyword evidence="2" id="KW-0808">Transferase</keyword>
<accession>A0AAU7DFK6</accession>
<reference evidence="5" key="1">
    <citation type="submission" date="2023-03" db="EMBL/GenBank/DDBJ databases">
        <title>Edaphobacter sp.</title>
        <authorList>
            <person name="Huber K.J."/>
            <person name="Papendorf J."/>
            <person name="Pilke C."/>
            <person name="Bunk B."/>
            <person name="Sproeer C."/>
            <person name="Pester M."/>
        </authorList>
    </citation>
    <scope>NUCLEOTIDE SEQUENCE</scope>
    <source>
        <strain evidence="5">DSM 110680</strain>
    </source>
</reference>
<evidence type="ECO:0000259" key="4">
    <source>
        <dbReference type="SMART" id="SM00650"/>
    </source>
</evidence>
<evidence type="ECO:0000313" key="5">
    <source>
        <dbReference type="EMBL" id="XBH16125.1"/>
    </source>
</evidence>
<keyword evidence="3" id="KW-0949">S-adenosyl-L-methionine</keyword>
<name>A0AAU7DFK6_9BACT</name>
<gene>
    <name evidence="5" type="ORF">P8935_16300</name>
</gene>
<dbReference type="RefSeq" id="WP_348261356.1">
    <property type="nucleotide sequence ID" value="NZ_CP121196.1"/>
</dbReference>
<dbReference type="Gene3D" id="3.40.50.150">
    <property type="entry name" value="Vaccinia Virus protein VP39"/>
    <property type="match status" value="1"/>
</dbReference>
<dbReference type="CDD" id="cd02440">
    <property type="entry name" value="AdoMet_MTases"/>
    <property type="match status" value="1"/>
</dbReference>
<keyword evidence="1 5" id="KW-0489">Methyltransferase</keyword>
<dbReference type="InterPro" id="IPR050508">
    <property type="entry name" value="Methyltransf_Superfamily"/>
</dbReference>
<evidence type="ECO:0000256" key="1">
    <source>
        <dbReference type="ARBA" id="ARBA00022603"/>
    </source>
</evidence>
<dbReference type="GO" id="GO:0000179">
    <property type="term" value="F:rRNA (adenine-N6,N6-)-dimethyltransferase activity"/>
    <property type="evidence" value="ECO:0007669"/>
    <property type="project" value="InterPro"/>
</dbReference>
<dbReference type="InterPro" id="IPR020598">
    <property type="entry name" value="rRNA_Ade_methylase_Trfase_N"/>
</dbReference>
<dbReference type="InterPro" id="IPR029063">
    <property type="entry name" value="SAM-dependent_MTases_sf"/>
</dbReference>
<dbReference type="EMBL" id="CP121196">
    <property type="protein sequence ID" value="XBH16125.1"/>
    <property type="molecule type" value="Genomic_DNA"/>
</dbReference>
<evidence type="ECO:0000256" key="2">
    <source>
        <dbReference type="ARBA" id="ARBA00022679"/>
    </source>
</evidence>
<dbReference type="PANTHER" id="PTHR42912">
    <property type="entry name" value="METHYLTRANSFERASE"/>
    <property type="match status" value="1"/>
</dbReference>
<protein>
    <submittedName>
        <fullName evidence="5">Class I SAM-dependent methyltransferase</fullName>
    </submittedName>
</protein>
<feature type="domain" description="Ribosomal RNA adenine methylase transferase N-terminal" evidence="4">
    <location>
        <begin position="26"/>
        <end position="157"/>
    </location>
</feature>
<dbReference type="SUPFAM" id="SSF53335">
    <property type="entry name" value="S-adenosyl-L-methionine-dependent methyltransferases"/>
    <property type="match status" value="1"/>
</dbReference>
<organism evidence="5">
    <name type="scientific">Telmatobacter sp. DSM 110680</name>
    <dbReference type="NCBI Taxonomy" id="3036704"/>
    <lineage>
        <taxon>Bacteria</taxon>
        <taxon>Pseudomonadati</taxon>
        <taxon>Acidobacteriota</taxon>
        <taxon>Terriglobia</taxon>
        <taxon>Terriglobales</taxon>
        <taxon>Acidobacteriaceae</taxon>
        <taxon>Telmatobacter</taxon>
    </lineage>
</organism>
<dbReference type="Pfam" id="PF08241">
    <property type="entry name" value="Methyltransf_11"/>
    <property type="match status" value="1"/>
</dbReference>
<dbReference type="SMART" id="SM00650">
    <property type="entry name" value="rADc"/>
    <property type="match status" value="1"/>
</dbReference>
<proteinExistence type="predicted"/>
<sequence>MNYFHRKLCSSARWKEVTQRYALPWTLEQIDLGCEVLEIGPGYGVSTEVLLQQVSHLTCVESDRDLADDLQRKLNGNVNVRCEDATSMSLPSASFDGAVCFSMLHHVGSIEMQNKLFAEVARVLRPGGVFVGTDTLKSHFMRLIHLFDTLVVVNPETLPQRLKAVGFEGVQVDVNPYAFRFRAWKPRLVYCG</sequence>